<keyword evidence="1" id="KW-0472">Membrane</keyword>
<name>A0A9D2AEP6_9FIRM</name>
<feature type="transmembrane region" description="Helical" evidence="1">
    <location>
        <begin position="27"/>
        <end position="44"/>
    </location>
</feature>
<sequence length="138" mass="15376">MVLILLSPFLIIKICTPQKCLTFGGHIISLSVTVSFFVGFILCMRPSLSETMVFLSEMQKAGRSLPRTARWSFRSKTVNYDLPSPQLFAGHFDVRLSRLQPAESKRPFLPHFGGGALLFGDVSPSSQRAVIFFPRPSV</sequence>
<accession>A0A9D2AEP6</accession>
<feature type="non-terminal residue" evidence="2">
    <location>
        <position position="138"/>
    </location>
</feature>
<organism evidence="2 3">
    <name type="scientific">Candidatus Borkfalkia faecipullorum</name>
    <dbReference type="NCBI Taxonomy" id="2838510"/>
    <lineage>
        <taxon>Bacteria</taxon>
        <taxon>Bacillati</taxon>
        <taxon>Bacillota</taxon>
        <taxon>Clostridia</taxon>
        <taxon>Christensenellales</taxon>
        <taxon>Christensenellaceae</taxon>
        <taxon>Candidatus Borkfalkia</taxon>
    </lineage>
</organism>
<dbReference type="EMBL" id="DXFX01000009">
    <property type="protein sequence ID" value="HIX06954.1"/>
    <property type="molecule type" value="Genomic_DNA"/>
</dbReference>
<keyword evidence="1" id="KW-0812">Transmembrane</keyword>
<evidence type="ECO:0000313" key="3">
    <source>
        <dbReference type="Proteomes" id="UP000824204"/>
    </source>
</evidence>
<gene>
    <name evidence="2" type="ORF">H9741_00595</name>
</gene>
<proteinExistence type="predicted"/>
<keyword evidence="1" id="KW-1133">Transmembrane helix</keyword>
<evidence type="ECO:0000313" key="2">
    <source>
        <dbReference type="EMBL" id="HIX06954.1"/>
    </source>
</evidence>
<comment type="caution">
    <text evidence="2">The sequence shown here is derived from an EMBL/GenBank/DDBJ whole genome shotgun (WGS) entry which is preliminary data.</text>
</comment>
<protein>
    <submittedName>
        <fullName evidence="2">Uncharacterized protein</fullName>
    </submittedName>
</protein>
<evidence type="ECO:0000256" key="1">
    <source>
        <dbReference type="SAM" id="Phobius"/>
    </source>
</evidence>
<reference evidence="2" key="1">
    <citation type="journal article" date="2021" name="PeerJ">
        <title>Extensive microbial diversity within the chicken gut microbiome revealed by metagenomics and culture.</title>
        <authorList>
            <person name="Gilroy R."/>
            <person name="Ravi A."/>
            <person name="Getino M."/>
            <person name="Pursley I."/>
            <person name="Horton D.L."/>
            <person name="Alikhan N.F."/>
            <person name="Baker D."/>
            <person name="Gharbi K."/>
            <person name="Hall N."/>
            <person name="Watson M."/>
            <person name="Adriaenssens E.M."/>
            <person name="Foster-Nyarko E."/>
            <person name="Jarju S."/>
            <person name="Secka A."/>
            <person name="Antonio M."/>
            <person name="Oren A."/>
            <person name="Chaudhuri R.R."/>
            <person name="La Ragione R."/>
            <person name="Hildebrand F."/>
            <person name="Pallen M.J."/>
        </authorList>
    </citation>
    <scope>NUCLEOTIDE SEQUENCE</scope>
    <source>
        <strain evidence="2">811</strain>
    </source>
</reference>
<reference evidence="2" key="2">
    <citation type="submission" date="2021-04" db="EMBL/GenBank/DDBJ databases">
        <authorList>
            <person name="Gilroy R."/>
        </authorList>
    </citation>
    <scope>NUCLEOTIDE SEQUENCE</scope>
    <source>
        <strain evidence="2">811</strain>
    </source>
</reference>
<dbReference type="Proteomes" id="UP000824204">
    <property type="component" value="Unassembled WGS sequence"/>
</dbReference>
<dbReference type="AlphaFoldDB" id="A0A9D2AEP6"/>